<dbReference type="GO" id="GO:0005634">
    <property type="term" value="C:nucleus"/>
    <property type="evidence" value="ECO:0007669"/>
    <property type="project" value="UniProtKB-SubCell"/>
</dbReference>
<name>A0A1X6PGK3_PORUM</name>
<dbReference type="Gene3D" id="3.40.50.300">
    <property type="entry name" value="P-loop containing nucleotide triphosphate hydrolases"/>
    <property type="match status" value="1"/>
</dbReference>
<feature type="region of interest" description="Disordered" evidence="13">
    <location>
        <begin position="412"/>
        <end position="456"/>
    </location>
</feature>
<gene>
    <name evidence="15" type="ORF">BU14_0066s0037</name>
</gene>
<feature type="region of interest" description="Disordered" evidence="13">
    <location>
        <begin position="120"/>
        <end position="144"/>
    </location>
</feature>
<dbReference type="CDD" id="cd17870">
    <property type="entry name" value="GPN1"/>
    <property type="match status" value="1"/>
</dbReference>
<dbReference type="GO" id="GO:0005525">
    <property type="term" value="F:GTP binding"/>
    <property type="evidence" value="ECO:0007669"/>
    <property type="project" value="UniProtKB-KW"/>
</dbReference>
<evidence type="ECO:0000256" key="5">
    <source>
        <dbReference type="ARBA" id="ARBA00022490"/>
    </source>
</evidence>
<protein>
    <recommendedName>
        <fullName evidence="4">GPN-loop GTPase 1</fullName>
    </recommendedName>
    <alternativeName>
        <fullName evidence="12">XPA-binding protein 1 homolog</fullName>
    </alternativeName>
</protein>
<evidence type="ECO:0000256" key="6">
    <source>
        <dbReference type="ARBA" id="ARBA00022741"/>
    </source>
</evidence>
<proteinExistence type="inferred from homology"/>
<comment type="subcellular location">
    <subcellularLocation>
        <location evidence="2">Cytoplasm</location>
    </subcellularLocation>
    <subcellularLocation>
        <location evidence="1">Nucleus</location>
    </subcellularLocation>
</comment>
<evidence type="ECO:0000256" key="11">
    <source>
        <dbReference type="ARBA" id="ARBA00055682"/>
    </source>
</evidence>
<dbReference type="PANTHER" id="PTHR21231">
    <property type="entry name" value="XPA-BINDING PROTEIN 1-RELATED"/>
    <property type="match status" value="1"/>
</dbReference>
<dbReference type="SUPFAM" id="SSF52540">
    <property type="entry name" value="P-loop containing nucleoside triphosphate hydrolases"/>
    <property type="match status" value="1"/>
</dbReference>
<dbReference type="GO" id="GO:0003924">
    <property type="term" value="F:GTPase activity"/>
    <property type="evidence" value="ECO:0007669"/>
    <property type="project" value="InterPro"/>
</dbReference>
<evidence type="ECO:0000256" key="7">
    <source>
        <dbReference type="ARBA" id="ARBA00022801"/>
    </source>
</evidence>
<sequence length="456" mass="44926">MTTPGTAEVAASSEEAAVDAAPSVTASASIAAGADDVAAPGATAAPAAATATVVPAAASAPGEGAAAGAPPPVDVGPHAEGPPPDEQATAAAAAASAAGDGDAAAASVGAAAPADAPTAAAASVDADADADAGAEDQPPTGRPPAVLIIGMAGSGKTTLMQALAAHFGDTETPAYLLNIDPAVADLPYEPNIDIRDTVDYGAVMADYQLGPNGAILTALNLFATRFDQVLDLITARAADVDYVLVDTPGQIETFTWSASGAIISESLSVALPTVVLFVVDTARAASPMTFVSNMLYACSVLYKTRLPLVVVWNKVDVAPCGRAQGWMGDYEGLSDAIGDEPSFSGGLARSMALTLEVFYEAIRSVGVSALTGEGIPELLVAVGDAAAEFERDVAPEIAARLAASAAAAAAKQDDDLAKFRRDHRPGGRGGGAGRPRGGGRGGGGGGGGGRRRRGGG</sequence>
<dbReference type="Pfam" id="PF03029">
    <property type="entry name" value="ATP_bind_1"/>
    <property type="match status" value="1"/>
</dbReference>
<evidence type="ECO:0000313" key="15">
    <source>
        <dbReference type="EMBL" id="OSX79984.1"/>
    </source>
</evidence>
<keyword evidence="5" id="KW-0963">Cytoplasm</keyword>
<keyword evidence="16" id="KW-1185">Reference proteome</keyword>
<accession>A0A1X6PGK3</accession>
<organism evidence="15 16">
    <name type="scientific">Porphyra umbilicalis</name>
    <name type="common">Purple laver</name>
    <name type="synonym">Red alga</name>
    <dbReference type="NCBI Taxonomy" id="2786"/>
    <lineage>
        <taxon>Eukaryota</taxon>
        <taxon>Rhodophyta</taxon>
        <taxon>Bangiophyceae</taxon>
        <taxon>Bangiales</taxon>
        <taxon>Bangiaceae</taxon>
        <taxon>Porphyra</taxon>
    </lineage>
</organism>
<feature type="region of interest" description="Disordered" evidence="13">
    <location>
        <begin position="41"/>
        <end position="96"/>
    </location>
</feature>
<keyword evidence="7" id="KW-0378">Hydrolase</keyword>
<dbReference type="AlphaFoldDB" id="A0A1X6PGK3"/>
<evidence type="ECO:0000256" key="1">
    <source>
        <dbReference type="ARBA" id="ARBA00004123"/>
    </source>
</evidence>
<reference evidence="15 16" key="1">
    <citation type="submission" date="2017-03" db="EMBL/GenBank/DDBJ databases">
        <title>WGS assembly of Porphyra umbilicalis.</title>
        <authorList>
            <person name="Brawley S.H."/>
            <person name="Blouin N.A."/>
            <person name="Ficko-Blean E."/>
            <person name="Wheeler G.L."/>
            <person name="Lohr M."/>
            <person name="Goodson H.V."/>
            <person name="Jenkins J.W."/>
            <person name="Blaby-Haas C.E."/>
            <person name="Helliwell K.E."/>
            <person name="Chan C."/>
            <person name="Marriage T."/>
            <person name="Bhattacharya D."/>
            <person name="Klein A.S."/>
            <person name="Badis Y."/>
            <person name="Brodie J."/>
            <person name="Cao Y."/>
            <person name="Collen J."/>
            <person name="Dittami S.M."/>
            <person name="Gachon C.M."/>
            <person name="Green B.R."/>
            <person name="Karpowicz S."/>
            <person name="Kim J.W."/>
            <person name="Kudahl U."/>
            <person name="Lin S."/>
            <person name="Michel G."/>
            <person name="Mittag M."/>
            <person name="Olson B.J."/>
            <person name="Pangilinan J."/>
            <person name="Peng Y."/>
            <person name="Qiu H."/>
            <person name="Shu S."/>
            <person name="Singer J.T."/>
            <person name="Smith A.G."/>
            <person name="Sprecher B.N."/>
            <person name="Wagner V."/>
            <person name="Wang W."/>
            <person name="Wang Z.-Y."/>
            <person name="Yan J."/>
            <person name="Yarish C."/>
            <person name="Zoeuner-Riek S."/>
            <person name="Zhuang Y."/>
            <person name="Zou Y."/>
            <person name="Lindquist E.A."/>
            <person name="Grimwood J."/>
            <person name="Barry K."/>
            <person name="Rokhsar D.S."/>
            <person name="Schmutz J."/>
            <person name="Stiller J.W."/>
            <person name="Grossman A.R."/>
            <person name="Prochnik S.E."/>
        </authorList>
    </citation>
    <scope>NUCLEOTIDE SEQUENCE [LARGE SCALE GENOMIC DNA]</scope>
    <source>
        <strain evidence="15">4086291</strain>
    </source>
</reference>
<feature type="region of interest" description="Disordered" evidence="13">
    <location>
        <begin position="1"/>
        <end position="26"/>
    </location>
</feature>
<dbReference type="EMBL" id="KV918783">
    <property type="protein sequence ID" value="OSX79984.1"/>
    <property type="molecule type" value="Genomic_DNA"/>
</dbReference>
<evidence type="ECO:0000256" key="8">
    <source>
        <dbReference type="ARBA" id="ARBA00023054"/>
    </source>
</evidence>
<dbReference type="OrthoDB" id="243313at2759"/>
<dbReference type="Proteomes" id="UP000218209">
    <property type="component" value="Unassembled WGS sequence"/>
</dbReference>
<keyword evidence="8" id="KW-0175">Coiled coil</keyword>
<evidence type="ECO:0000256" key="2">
    <source>
        <dbReference type="ARBA" id="ARBA00004496"/>
    </source>
</evidence>
<evidence type="ECO:0000256" key="13">
    <source>
        <dbReference type="SAM" id="MobiDB-lite"/>
    </source>
</evidence>
<evidence type="ECO:0000256" key="3">
    <source>
        <dbReference type="ARBA" id="ARBA00005290"/>
    </source>
</evidence>
<evidence type="ECO:0000256" key="10">
    <source>
        <dbReference type="ARBA" id="ARBA00023242"/>
    </source>
</evidence>
<comment type="similarity">
    <text evidence="3">Belongs to the GPN-loop GTPase family.</text>
</comment>
<evidence type="ECO:0000256" key="12">
    <source>
        <dbReference type="ARBA" id="ARBA00083137"/>
    </source>
</evidence>
<evidence type="ECO:0000313" key="16">
    <source>
        <dbReference type="Proteomes" id="UP000218209"/>
    </source>
</evidence>
<keyword evidence="10" id="KW-0539">Nucleus</keyword>
<dbReference type="SMART" id="SM00382">
    <property type="entry name" value="AAA"/>
    <property type="match status" value="1"/>
</dbReference>
<dbReference type="GO" id="GO:0005737">
    <property type="term" value="C:cytoplasm"/>
    <property type="evidence" value="ECO:0007669"/>
    <property type="project" value="UniProtKB-SubCell"/>
</dbReference>
<feature type="compositionally biased region" description="Low complexity" evidence="13">
    <location>
        <begin position="41"/>
        <end position="68"/>
    </location>
</feature>
<feature type="compositionally biased region" description="Low complexity" evidence="13">
    <location>
        <begin position="7"/>
        <end position="26"/>
    </location>
</feature>
<comment type="function">
    <text evidence="11">Small GTPase required for proper nuclear import of RNA polymerase II (RNAPII). May act at an RNAP assembly step prior to nuclear import.</text>
</comment>
<dbReference type="PANTHER" id="PTHR21231:SF8">
    <property type="entry name" value="GPN-LOOP GTPASE 1"/>
    <property type="match status" value="1"/>
</dbReference>
<feature type="compositionally biased region" description="Pro residues" evidence="13">
    <location>
        <begin position="69"/>
        <end position="85"/>
    </location>
</feature>
<keyword evidence="9" id="KW-0342">GTP-binding</keyword>
<dbReference type="InterPro" id="IPR003593">
    <property type="entry name" value="AAA+_ATPase"/>
</dbReference>
<dbReference type="InterPro" id="IPR027417">
    <property type="entry name" value="P-loop_NTPase"/>
</dbReference>
<evidence type="ECO:0000256" key="9">
    <source>
        <dbReference type="ARBA" id="ARBA00023134"/>
    </source>
</evidence>
<dbReference type="InterPro" id="IPR030230">
    <property type="entry name" value="Gpn1/Npa3/XAB1"/>
</dbReference>
<feature type="compositionally biased region" description="Gly residues" evidence="13">
    <location>
        <begin position="427"/>
        <end position="448"/>
    </location>
</feature>
<evidence type="ECO:0000259" key="14">
    <source>
        <dbReference type="SMART" id="SM00382"/>
    </source>
</evidence>
<keyword evidence="6" id="KW-0547">Nucleotide-binding</keyword>
<dbReference type="FunFam" id="3.40.50.300:FF:000888">
    <property type="entry name" value="GPN-loop GTPase 1"/>
    <property type="match status" value="1"/>
</dbReference>
<dbReference type="InterPro" id="IPR004130">
    <property type="entry name" value="Gpn"/>
</dbReference>
<feature type="domain" description="AAA+ ATPase" evidence="14">
    <location>
        <begin position="142"/>
        <end position="307"/>
    </location>
</feature>
<evidence type="ECO:0000256" key="4">
    <source>
        <dbReference type="ARBA" id="ARBA00014579"/>
    </source>
</evidence>